<name>A0AA88KXM4_ARTSF</name>
<dbReference type="EMBL" id="JAVRJZ010000018">
    <property type="protein sequence ID" value="KAK2708132.1"/>
    <property type="molecule type" value="Genomic_DNA"/>
</dbReference>
<dbReference type="AlphaFoldDB" id="A0AA88KXM4"/>
<reference evidence="1" key="1">
    <citation type="submission" date="2023-07" db="EMBL/GenBank/DDBJ databases">
        <title>Chromosome-level genome assembly of Artemia franciscana.</title>
        <authorList>
            <person name="Jo E."/>
        </authorList>
    </citation>
    <scope>NUCLEOTIDE SEQUENCE</scope>
    <source>
        <tissue evidence="1">Whole body</tissue>
    </source>
</reference>
<organism evidence="1 2">
    <name type="scientific">Artemia franciscana</name>
    <name type="common">Brine shrimp</name>
    <name type="synonym">Artemia sanfranciscana</name>
    <dbReference type="NCBI Taxonomy" id="6661"/>
    <lineage>
        <taxon>Eukaryota</taxon>
        <taxon>Metazoa</taxon>
        <taxon>Ecdysozoa</taxon>
        <taxon>Arthropoda</taxon>
        <taxon>Crustacea</taxon>
        <taxon>Branchiopoda</taxon>
        <taxon>Anostraca</taxon>
        <taxon>Artemiidae</taxon>
        <taxon>Artemia</taxon>
    </lineage>
</organism>
<comment type="caution">
    <text evidence="1">The sequence shown here is derived from an EMBL/GenBank/DDBJ whole genome shotgun (WGS) entry which is preliminary data.</text>
</comment>
<sequence length="66" mass="7424">YTSSLPIDSVQILGSHKCYMKNGVSPKVAEQAVFIANTARPKKELQARTNDLVLAWNEYPTYMQAH</sequence>
<evidence type="ECO:0000313" key="1">
    <source>
        <dbReference type="EMBL" id="KAK2708132.1"/>
    </source>
</evidence>
<evidence type="ECO:0000313" key="2">
    <source>
        <dbReference type="Proteomes" id="UP001187531"/>
    </source>
</evidence>
<proteinExistence type="predicted"/>
<protein>
    <submittedName>
        <fullName evidence="1">Uncharacterized protein</fullName>
    </submittedName>
</protein>
<keyword evidence="2" id="KW-1185">Reference proteome</keyword>
<dbReference type="Proteomes" id="UP001187531">
    <property type="component" value="Unassembled WGS sequence"/>
</dbReference>
<feature type="non-terminal residue" evidence="1">
    <location>
        <position position="1"/>
    </location>
</feature>
<accession>A0AA88KXM4</accession>
<feature type="non-terminal residue" evidence="1">
    <location>
        <position position="66"/>
    </location>
</feature>
<gene>
    <name evidence="1" type="ORF">QYM36_013896</name>
</gene>